<reference evidence="1" key="2">
    <citation type="journal article" date="2012" name="Environ. Microbiol.">
        <title>Genomic content of uncultured Bacteroidetes from contrasting oceanic provinces in the North Atlantic Ocean.</title>
        <authorList>
            <person name="Gomez-Pereira P.R."/>
            <person name="Schuler M."/>
            <person name="Fuchs B.M."/>
            <person name="Bennke C."/>
            <person name="Teeling H."/>
            <person name="Waldmann J."/>
            <person name="Richter M."/>
            <person name="Barbe V."/>
            <person name="Bataille E."/>
            <person name="Glockner F.O."/>
            <person name="Amann R."/>
        </authorList>
    </citation>
    <scope>NUCLEOTIDE SEQUENCE</scope>
</reference>
<sequence>MKSRFLLYKNDFKFQLGFKVLVKKGTNKIKSSLQTIDFEYDTINFKIKK</sequence>
<protein>
    <submittedName>
        <fullName evidence="1">Uncharacterized protein</fullName>
    </submittedName>
</protein>
<name>F4MN65_9BACT</name>
<dbReference type="EMBL" id="FQ032828">
    <property type="protein sequence ID" value="CBL87578.1"/>
    <property type="molecule type" value="Genomic_DNA"/>
</dbReference>
<gene>
    <name evidence="1" type="ORF">S18_920_0017</name>
</gene>
<proteinExistence type="predicted"/>
<evidence type="ECO:0000313" key="1">
    <source>
        <dbReference type="EMBL" id="CBL87578.1"/>
    </source>
</evidence>
<dbReference type="AlphaFoldDB" id="F4MN65"/>
<accession>F4MN65</accession>
<organism evidence="1">
    <name type="scientific">uncultured Flavobacteriia bacterium</name>
    <dbReference type="NCBI Taxonomy" id="212695"/>
    <lineage>
        <taxon>Bacteria</taxon>
        <taxon>Pseudomonadati</taxon>
        <taxon>Bacteroidota</taxon>
        <taxon>Flavobacteriia</taxon>
        <taxon>environmental samples</taxon>
    </lineage>
</organism>
<reference evidence="1" key="1">
    <citation type="submission" date="2010-05" db="EMBL/GenBank/DDBJ databases">
        <authorList>
            <person name="Genoscope - CEA"/>
        </authorList>
    </citation>
    <scope>NUCLEOTIDE SEQUENCE</scope>
</reference>